<gene>
    <name evidence="1" type="ORF">ACFQ4B_08080</name>
</gene>
<reference evidence="2" key="1">
    <citation type="journal article" date="2019" name="Int. J. Syst. Evol. Microbiol.">
        <title>The Global Catalogue of Microorganisms (GCM) 10K type strain sequencing project: providing services to taxonomists for standard genome sequencing and annotation.</title>
        <authorList>
            <consortium name="The Broad Institute Genomics Platform"/>
            <consortium name="The Broad Institute Genome Sequencing Center for Infectious Disease"/>
            <person name="Wu L."/>
            <person name="Ma J."/>
        </authorList>
    </citation>
    <scope>NUCLEOTIDE SEQUENCE [LARGE SCALE GENOMIC DNA]</scope>
    <source>
        <strain evidence="2">CCUG 53270</strain>
    </source>
</reference>
<sequence>MYNQPEVPQMQTVFQMDPSVIQTLQRTQEHIHSLCSKYLNRPVRVQTIHGHTYDGVIVDTDGFNVYLQMMPTHVRGFFNPAFGGFNNVILPLVLYELLVISLL</sequence>
<keyword evidence="2" id="KW-1185">Reference proteome</keyword>
<organism evidence="1 2">
    <name type="scientific">Paenibacillus vulneris</name>
    <dbReference type="NCBI Taxonomy" id="1133364"/>
    <lineage>
        <taxon>Bacteria</taxon>
        <taxon>Bacillati</taxon>
        <taxon>Bacillota</taxon>
        <taxon>Bacilli</taxon>
        <taxon>Bacillales</taxon>
        <taxon>Paenibacillaceae</taxon>
        <taxon>Paenibacillus</taxon>
    </lineage>
</organism>
<dbReference type="Proteomes" id="UP001597180">
    <property type="component" value="Unassembled WGS sequence"/>
</dbReference>
<dbReference type="RefSeq" id="WP_345586864.1">
    <property type="nucleotide sequence ID" value="NZ_BAABJG010000006.1"/>
</dbReference>
<comment type="caution">
    <text evidence="1">The sequence shown here is derived from an EMBL/GenBank/DDBJ whole genome shotgun (WGS) entry which is preliminary data.</text>
</comment>
<accession>A0ABW3UI12</accession>
<evidence type="ECO:0000313" key="2">
    <source>
        <dbReference type="Proteomes" id="UP001597180"/>
    </source>
</evidence>
<name>A0ABW3UI12_9BACL</name>
<dbReference type="EMBL" id="JBHTLU010000013">
    <property type="protein sequence ID" value="MFD1220072.1"/>
    <property type="molecule type" value="Genomic_DNA"/>
</dbReference>
<protein>
    <submittedName>
        <fullName evidence="1">Acetyl-CoA acetyltransferase</fullName>
    </submittedName>
</protein>
<proteinExistence type="predicted"/>
<evidence type="ECO:0000313" key="1">
    <source>
        <dbReference type="EMBL" id="MFD1220072.1"/>
    </source>
</evidence>